<organism evidence="1 2">
    <name type="scientific">Caerostris extrusa</name>
    <name type="common">Bark spider</name>
    <name type="synonym">Caerostris bankana</name>
    <dbReference type="NCBI Taxonomy" id="172846"/>
    <lineage>
        <taxon>Eukaryota</taxon>
        <taxon>Metazoa</taxon>
        <taxon>Ecdysozoa</taxon>
        <taxon>Arthropoda</taxon>
        <taxon>Chelicerata</taxon>
        <taxon>Arachnida</taxon>
        <taxon>Araneae</taxon>
        <taxon>Araneomorphae</taxon>
        <taxon>Entelegynae</taxon>
        <taxon>Araneoidea</taxon>
        <taxon>Araneidae</taxon>
        <taxon>Caerostris</taxon>
    </lineage>
</organism>
<dbReference type="EMBL" id="BPLR01011333">
    <property type="protein sequence ID" value="GIY45867.1"/>
    <property type="molecule type" value="Genomic_DNA"/>
</dbReference>
<sequence length="113" mass="12022">MLDGTRVSDCSRAAQHCLSRSLMTHRCSVIVILPLSGHLSGFARVPTADDISEKQTIFKACSGILVVCRSDVRDTPAGVDSRPLAIFLPPPDSTACDRPASGETARVVVAMLK</sequence>
<reference evidence="1 2" key="1">
    <citation type="submission" date="2021-06" db="EMBL/GenBank/DDBJ databases">
        <title>Caerostris extrusa draft genome.</title>
        <authorList>
            <person name="Kono N."/>
            <person name="Arakawa K."/>
        </authorList>
    </citation>
    <scope>NUCLEOTIDE SEQUENCE [LARGE SCALE GENOMIC DNA]</scope>
</reference>
<gene>
    <name evidence="1" type="ORF">CEXT_504371</name>
</gene>
<proteinExistence type="predicted"/>
<evidence type="ECO:0000313" key="2">
    <source>
        <dbReference type="Proteomes" id="UP001054945"/>
    </source>
</evidence>
<dbReference type="AlphaFoldDB" id="A0AAV4TM88"/>
<name>A0AAV4TM88_CAEEX</name>
<accession>A0AAV4TM88</accession>
<dbReference type="Proteomes" id="UP001054945">
    <property type="component" value="Unassembled WGS sequence"/>
</dbReference>
<comment type="caution">
    <text evidence="1">The sequence shown here is derived from an EMBL/GenBank/DDBJ whole genome shotgun (WGS) entry which is preliminary data.</text>
</comment>
<protein>
    <submittedName>
        <fullName evidence="1">Uncharacterized protein</fullName>
    </submittedName>
</protein>
<keyword evidence="2" id="KW-1185">Reference proteome</keyword>
<evidence type="ECO:0000313" key="1">
    <source>
        <dbReference type="EMBL" id="GIY45867.1"/>
    </source>
</evidence>